<dbReference type="AlphaFoldDB" id="A0A238IX07"/>
<accession>A0A238IX07</accession>
<protein>
    <recommendedName>
        <fullName evidence="3">Tetratricopeptide repeat protein</fullName>
    </recommendedName>
</protein>
<dbReference type="Proteomes" id="UP000201838">
    <property type="component" value="Unassembled WGS sequence"/>
</dbReference>
<dbReference type="SUPFAM" id="SSF48452">
    <property type="entry name" value="TPR-like"/>
    <property type="match status" value="1"/>
</dbReference>
<evidence type="ECO:0000313" key="2">
    <source>
        <dbReference type="Proteomes" id="UP000201838"/>
    </source>
</evidence>
<evidence type="ECO:0000313" key="1">
    <source>
        <dbReference type="EMBL" id="SMX22385.1"/>
    </source>
</evidence>
<keyword evidence="2" id="KW-1185">Reference proteome</keyword>
<evidence type="ECO:0008006" key="3">
    <source>
        <dbReference type="Google" id="ProtNLM"/>
    </source>
</evidence>
<reference evidence="1 2" key="1">
    <citation type="submission" date="2017-05" db="EMBL/GenBank/DDBJ databases">
        <authorList>
            <person name="Song R."/>
            <person name="Chenine A.L."/>
            <person name="Ruprecht R.M."/>
        </authorList>
    </citation>
    <scope>NUCLEOTIDE SEQUENCE [LARGE SCALE GENOMIC DNA]</scope>
    <source>
        <strain evidence="1 2">CECT 8489</strain>
    </source>
</reference>
<dbReference type="Gene3D" id="1.25.40.10">
    <property type="entry name" value="Tetratricopeptide repeat domain"/>
    <property type="match status" value="1"/>
</dbReference>
<proteinExistence type="predicted"/>
<sequence length="191" mass="20838">MFQQQAKSMIPSVTLGGSIRAAFFTLAMVTPALAVELEEFSAPPKPTETTTDCAEGFIYDDATKACVTPEASIDDQAALYLDARELAWAGRLEDAIRVLARMEKTDKTLTYQGFVARKSGDWTSAESFYLAALDANPNNLLARSYYGQGLADAGFIKAAENQLSEIRQRGGRQTWPEIALRLHLDGADSGY</sequence>
<organism evidence="1 2">
    <name type="scientific">Boseongicola aestuarii</name>
    <dbReference type="NCBI Taxonomy" id="1470561"/>
    <lineage>
        <taxon>Bacteria</taxon>
        <taxon>Pseudomonadati</taxon>
        <taxon>Pseudomonadota</taxon>
        <taxon>Alphaproteobacteria</taxon>
        <taxon>Rhodobacterales</taxon>
        <taxon>Paracoccaceae</taxon>
        <taxon>Boseongicola</taxon>
    </lineage>
</organism>
<name>A0A238IX07_9RHOB</name>
<gene>
    <name evidence="1" type="ORF">BOA8489_00481</name>
</gene>
<dbReference type="InterPro" id="IPR011990">
    <property type="entry name" value="TPR-like_helical_dom_sf"/>
</dbReference>
<dbReference type="EMBL" id="FXXQ01000001">
    <property type="protein sequence ID" value="SMX22385.1"/>
    <property type="molecule type" value="Genomic_DNA"/>
</dbReference>